<evidence type="ECO:0000256" key="1">
    <source>
        <dbReference type="SAM" id="MobiDB-lite"/>
    </source>
</evidence>
<name>A0A7W6E8J1_9HYPH</name>
<evidence type="ECO:0000313" key="2">
    <source>
        <dbReference type="EMBL" id="MBB3996189.1"/>
    </source>
</evidence>
<proteinExistence type="predicted"/>
<feature type="compositionally biased region" description="Basic and acidic residues" evidence="1">
    <location>
        <begin position="1"/>
        <end position="12"/>
    </location>
</feature>
<organism evidence="2 3">
    <name type="scientific">Aureimonas pseudogalii</name>
    <dbReference type="NCBI Taxonomy" id="1744844"/>
    <lineage>
        <taxon>Bacteria</taxon>
        <taxon>Pseudomonadati</taxon>
        <taxon>Pseudomonadota</taxon>
        <taxon>Alphaproteobacteria</taxon>
        <taxon>Hyphomicrobiales</taxon>
        <taxon>Aurantimonadaceae</taxon>
        <taxon>Aureimonas</taxon>
    </lineage>
</organism>
<protein>
    <submittedName>
        <fullName evidence="2">Uncharacterized protein</fullName>
    </submittedName>
</protein>
<evidence type="ECO:0000313" key="3">
    <source>
        <dbReference type="Proteomes" id="UP000542776"/>
    </source>
</evidence>
<feature type="region of interest" description="Disordered" evidence="1">
    <location>
        <begin position="1"/>
        <end position="34"/>
    </location>
</feature>
<accession>A0A7W6E8J1</accession>
<reference evidence="2 3" key="1">
    <citation type="submission" date="2020-08" db="EMBL/GenBank/DDBJ databases">
        <title>Genomic Encyclopedia of Type Strains, Phase IV (KMG-IV): sequencing the most valuable type-strain genomes for metagenomic binning, comparative biology and taxonomic classification.</title>
        <authorList>
            <person name="Goeker M."/>
        </authorList>
    </citation>
    <scope>NUCLEOTIDE SEQUENCE [LARGE SCALE GENOMIC DNA]</scope>
    <source>
        <strain evidence="2 3">DSM 102238</strain>
    </source>
</reference>
<dbReference type="EMBL" id="JACIEK010000001">
    <property type="protein sequence ID" value="MBB3996189.1"/>
    <property type="molecule type" value="Genomic_DNA"/>
</dbReference>
<dbReference type="RefSeq" id="WP_183196614.1">
    <property type="nucleotide sequence ID" value="NZ_JACIEK010000001.1"/>
</dbReference>
<feature type="compositionally biased region" description="Basic and acidic residues" evidence="1">
    <location>
        <begin position="109"/>
        <end position="122"/>
    </location>
</feature>
<keyword evidence="3" id="KW-1185">Reference proteome</keyword>
<feature type="region of interest" description="Disordered" evidence="1">
    <location>
        <begin position="96"/>
        <end position="122"/>
    </location>
</feature>
<gene>
    <name evidence="2" type="ORF">GGR04_000010</name>
</gene>
<comment type="caution">
    <text evidence="2">The sequence shown here is derived from an EMBL/GenBank/DDBJ whole genome shotgun (WGS) entry which is preliminary data.</text>
</comment>
<dbReference type="Proteomes" id="UP000542776">
    <property type="component" value="Unassembled WGS sequence"/>
</dbReference>
<sequence length="122" mass="13180">MSDPRSFRDRKPAATAPDAGGDGGIRGIPQPLTQGDIDDVLSNLGMTIDEKREWLAAYAGQMADRDQTDRGGEFEPLEMRIRDALSMLAEGGHTYASADAADVDPDDQADTHPLHQDGRTEV</sequence>
<dbReference type="AlphaFoldDB" id="A0A7W6E8J1"/>